<comment type="subcellular location">
    <subcellularLocation>
        <location evidence="1">Membrane</location>
        <topology evidence="1">Single-pass type I membrane protein</topology>
    </subcellularLocation>
</comment>
<organism evidence="12 13">
    <name type="scientific">Vitis vinifera</name>
    <name type="common">Grape</name>
    <dbReference type="NCBI Taxonomy" id="29760"/>
    <lineage>
        <taxon>Eukaryota</taxon>
        <taxon>Viridiplantae</taxon>
        <taxon>Streptophyta</taxon>
        <taxon>Embryophyta</taxon>
        <taxon>Tracheophyta</taxon>
        <taxon>Spermatophyta</taxon>
        <taxon>Magnoliopsida</taxon>
        <taxon>eudicotyledons</taxon>
        <taxon>Gunneridae</taxon>
        <taxon>Pentapetalae</taxon>
        <taxon>rosids</taxon>
        <taxon>Vitales</taxon>
        <taxon>Vitaceae</taxon>
        <taxon>Viteae</taxon>
        <taxon>Vitis</taxon>
    </lineage>
</organism>
<feature type="chain" id="PRO_5019051556" evidence="10">
    <location>
        <begin position="29"/>
        <end position="288"/>
    </location>
</feature>
<keyword evidence="4 10" id="KW-0732">Signal</keyword>
<keyword evidence="9" id="KW-0325">Glycoprotein</keyword>
<evidence type="ECO:0000256" key="10">
    <source>
        <dbReference type="SAM" id="SignalP"/>
    </source>
</evidence>
<name>A0A438IH48_VITVI</name>
<comment type="caution">
    <text evidence="12">The sequence shown here is derived from an EMBL/GenBank/DDBJ whole genome shotgun (WGS) entry which is preliminary data.</text>
</comment>
<feature type="signal peptide" evidence="10">
    <location>
        <begin position="1"/>
        <end position="28"/>
    </location>
</feature>
<dbReference type="InterPro" id="IPR046956">
    <property type="entry name" value="RLP23-like"/>
</dbReference>
<keyword evidence="5" id="KW-0677">Repeat</keyword>
<evidence type="ECO:0000256" key="8">
    <source>
        <dbReference type="ARBA" id="ARBA00023170"/>
    </source>
</evidence>
<dbReference type="InterPro" id="IPR032675">
    <property type="entry name" value="LRR_dom_sf"/>
</dbReference>
<evidence type="ECO:0000313" key="12">
    <source>
        <dbReference type="EMBL" id="RVW95759.1"/>
    </source>
</evidence>
<proteinExistence type="predicted"/>
<evidence type="ECO:0000313" key="13">
    <source>
        <dbReference type="Proteomes" id="UP000288805"/>
    </source>
</evidence>
<dbReference type="OrthoDB" id="442066at2759"/>
<dbReference type="EMBL" id="QGNW01000112">
    <property type="protein sequence ID" value="RVW95759.1"/>
    <property type="molecule type" value="Genomic_DNA"/>
</dbReference>
<evidence type="ECO:0000256" key="7">
    <source>
        <dbReference type="ARBA" id="ARBA00023136"/>
    </source>
</evidence>
<dbReference type="AlphaFoldDB" id="A0A438IH48"/>
<keyword evidence="6" id="KW-1133">Transmembrane helix</keyword>
<sequence>MMSKLPLYFIFFISCSQLFFSSFSFSNSTKLCPHHQTLALLQLKKSFSVIDNSSFWGCDYYGVMAYPKTESWKKGSDCCSWDGVTCDKVTGHVIGLDLSCSWLYGTIHSNSTLFLFPHLRRLNLAFNDFNGSSISAGFGRFSTLTHLNLSSSEFSGKIAPEISHLSTLVSLDLSRNYGAKFASHGFNSLVQNLTKLQKLHLGGISISSVFPDSLLNQSSLISLDLSLCGLHGRFPDHGIHLPKLELLNLWGNGDLSGNFHDSVRTIPLWSWIYQTQISVESFQLQWEI</sequence>
<dbReference type="InterPro" id="IPR013210">
    <property type="entry name" value="LRR_N_plant-typ"/>
</dbReference>
<dbReference type="GO" id="GO:0016020">
    <property type="term" value="C:membrane"/>
    <property type="evidence" value="ECO:0007669"/>
    <property type="project" value="UniProtKB-SubCell"/>
</dbReference>
<accession>A0A438IH48</accession>
<evidence type="ECO:0000256" key="6">
    <source>
        <dbReference type="ARBA" id="ARBA00022989"/>
    </source>
</evidence>
<evidence type="ECO:0000256" key="5">
    <source>
        <dbReference type="ARBA" id="ARBA00022737"/>
    </source>
</evidence>
<reference evidence="12 13" key="1">
    <citation type="journal article" date="2018" name="PLoS Genet.">
        <title>Population sequencing reveals clonal diversity and ancestral inbreeding in the grapevine cultivar Chardonnay.</title>
        <authorList>
            <person name="Roach M.J."/>
            <person name="Johnson D.L."/>
            <person name="Bohlmann J."/>
            <person name="van Vuuren H.J."/>
            <person name="Jones S.J."/>
            <person name="Pretorius I.S."/>
            <person name="Schmidt S.A."/>
            <person name="Borneman A.R."/>
        </authorList>
    </citation>
    <scope>NUCLEOTIDE SEQUENCE [LARGE SCALE GENOMIC DNA]</scope>
    <source>
        <strain evidence="13">cv. Chardonnay</strain>
        <tissue evidence="12">Leaf</tissue>
    </source>
</reference>
<dbReference type="Proteomes" id="UP000288805">
    <property type="component" value="Unassembled WGS sequence"/>
</dbReference>
<evidence type="ECO:0000256" key="9">
    <source>
        <dbReference type="ARBA" id="ARBA00023180"/>
    </source>
</evidence>
<dbReference type="FunFam" id="3.80.10.10:FF:001166">
    <property type="entry name" value="Cf2-like protein"/>
    <property type="match status" value="1"/>
</dbReference>
<keyword evidence="8 12" id="KW-0675">Receptor</keyword>
<evidence type="ECO:0000259" key="11">
    <source>
        <dbReference type="Pfam" id="PF08263"/>
    </source>
</evidence>
<protein>
    <submittedName>
        <fullName evidence="12">Receptor like protein 30</fullName>
    </submittedName>
</protein>
<evidence type="ECO:0000256" key="2">
    <source>
        <dbReference type="ARBA" id="ARBA00022614"/>
    </source>
</evidence>
<feature type="domain" description="Leucine-rich repeat-containing N-terminal plant-type" evidence="11">
    <location>
        <begin position="35"/>
        <end position="87"/>
    </location>
</feature>
<dbReference type="Pfam" id="PF08263">
    <property type="entry name" value="LRRNT_2"/>
    <property type="match status" value="1"/>
</dbReference>
<keyword evidence="3" id="KW-0812">Transmembrane</keyword>
<gene>
    <name evidence="12" type="primary">RLP30_3</name>
    <name evidence="12" type="ORF">CK203_031564</name>
</gene>
<dbReference type="InterPro" id="IPR001611">
    <property type="entry name" value="Leu-rich_rpt"/>
</dbReference>
<evidence type="ECO:0000256" key="4">
    <source>
        <dbReference type="ARBA" id="ARBA00022729"/>
    </source>
</evidence>
<evidence type="ECO:0000256" key="3">
    <source>
        <dbReference type="ARBA" id="ARBA00022692"/>
    </source>
</evidence>
<evidence type="ECO:0000256" key="1">
    <source>
        <dbReference type="ARBA" id="ARBA00004479"/>
    </source>
</evidence>
<dbReference type="PANTHER" id="PTHR48061:SF46">
    <property type="entry name" value="LEUCINE-RICH REPEAT-CONTAINING N-TERMINAL PLANT-TYPE DOMAIN-CONTAINING PROTEIN"/>
    <property type="match status" value="1"/>
</dbReference>
<dbReference type="Pfam" id="PF00560">
    <property type="entry name" value="LRR_1"/>
    <property type="match status" value="1"/>
</dbReference>
<dbReference type="PROSITE" id="PS51257">
    <property type="entry name" value="PROKAR_LIPOPROTEIN"/>
    <property type="match status" value="1"/>
</dbReference>
<keyword evidence="2" id="KW-0433">Leucine-rich repeat</keyword>
<dbReference type="PANTHER" id="PTHR48061">
    <property type="entry name" value="LEUCINE-RICH REPEAT RECEPTOR PROTEIN KINASE EMS1-LIKE-RELATED"/>
    <property type="match status" value="1"/>
</dbReference>
<dbReference type="Gene3D" id="3.80.10.10">
    <property type="entry name" value="Ribonuclease Inhibitor"/>
    <property type="match status" value="3"/>
</dbReference>
<keyword evidence="7" id="KW-0472">Membrane</keyword>
<dbReference type="SUPFAM" id="SSF52058">
    <property type="entry name" value="L domain-like"/>
    <property type="match status" value="1"/>
</dbReference>